<organism evidence="4 5">
    <name type="scientific">Pedobacter fastidiosus</name>
    <dbReference type="NCBI Taxonomy" id="2765361"/>
    <lineage>
        <taxon>Bacteria</taxon>
        <taxon>Pseudomonadati</taxon>
        <taxon>Bacteroidota</taxon>
        <taxon>Sphingobacteriia</taxon>
        <taxon>Sphingobacteriales</taxon>
        <taxon>Sphingobacteriaceae</taxon>
        <taxon>Pedobacter</taxon>
    </lineage>
</organism>
<dbReference type="CDD" id="cd15457">
    <property type="entry name" value="NADAR"/>
    <property type="match status" value="1"/>
</dbReference>
<dbReference type="InterPro" id="IPR012816">
    <property type="entry name" value="NADAR"/>
</dbReference>
<protein>
    <submittedName>
        <fullName evidence="4">NADAR family protein</fullName>
    </submittedName>
</protein>
<feature type="domain" description="NADAR" evidence="3">
    <location>
        <begin position="22"/>
        <end position="179"/>
    </location>
</feature>
<evidence type="ECO:0000259" key="3">
    <source>
        <dbReference type="Pfam" id="PF08719"/>
    </source>
</evidence>
<reference evidence="4 5" key="1">
    <citation type="submission" date="2020-08" db="EMBL/GenBank/DDBJ databases">
        <authorList>
            <person name="Sun Q."/>
            <person name="Inoue M."/>
        </authorList>
    </citation>
    <scope>NUCLEOTIDE SEQUENCE [LARGE SCALE GENOMIC DNA]</scope>
    <source>
        <strain evidence="4 5">CCM 8938</strain>
    </source>
</reference>
<dbReference type="NCBIfam" id="TIGR02464">
    <property type="entry name" value="ribofla_fusion"/>
    <property type="match status" value="1"/>
</dbReference>
<evidence type="ECO:0000256" key="2">
    <source>
        <dbReference type="ARBA" id="ARBA00000751"/>
    </source>
</evidence>
<dbReference type="SUPFAM" id="SSF143990">
    <property type="entry name" value="YbiA-like"/>
    <property type="match status" value="1"/>
</dbReference>
<comment type="caution">
    <text evidence="4">The sequence shown here is derived from an EMBL/GenBank/DDBJ whole genome shotgun (WGS) entry which is preliminary data.</text>
</comment>
<evidence type="ECO:0000313" key="5">
    <source>
        <dbReference type="Proteomes" id="UP000652755"/>
    </source>
</evidence>
<sequence length="189" mass="22476">MKYDIDWLIQETENKKVDFLMFWGHQKSRDSSIIKTCLSQWWEATFMENGLSYLTAEHYMMAKKARLFNDEEVFEKILTKKLPKDVKDLGRQIKNFDASKWDAYKFEIVRQGNFLKFSQNEDLKSFLLQTKNKVLVEASPVDLIWGIGLAEDDFNARIPKNWKGENLLGFALMEVRDEIYTKYLDYERS</sequence>
<name>A0ABR7KPM8_9SPHI</name>
<dbReference type="Proteomes" id="UP000652755">
    <property type="component" value="Unassembled WGS sequence"/>
</dbReference>
<gene>
    <name evidence="4" type="ORF">H7U22_05720</name>
</gene>
<dbReference type="EMBL" id="JACRYL010000004">
    <property type="protein sequence ID" value="MBC6109914.1"/>
    <property type="molecule type" value="Genomic_DNA"/>
</dbReference>
<proteinExistence type="predicted"/>
<accession>A0ABR7KPM8</accession>
<dbReference type="Gene3D" id="1.10.357.40">
    <property type="entry name" value="YbiA-like"/>
    <property type="match status" value="1"/>
</dbReference>
<keyword evidence="5" id="KW-1185">Reference proteome</keyword>
<comment type="catalytic activity">
    <reaction evidence="2">
        <text>2,5-diamino-6-hydroxy-4-(5-phosphoribosylamino)-pyrimidine + H2O = 2,5,6-triamino-4-hydroxypyrimidine + D-ribose 5-phosphate</text>
        <dbReference type="Rhea" id="RHEA:23436"/>
        <dbReference type="ChEBI" id="CHEBI:15377"/>
        <dbReference type="ChEBI" id="CHEBI:58614"/>
        <dbReference type="ChEBI" id="CHEBI:78346"/>
        <dbReference type="ChEBI" id="CHEBI:137796"/>
    </reaction>
</comment>
<dbReference type="InterPro" id="IPR037238">
    <property type="entry name" value="YbiA-like_sf"/>
</dbReference>
<comment type="catalytic activity">
    <reaction evidence="1">
        <text>5-amino-6-(5-phospho-D-ribosylamino)uracil + H2O = 5,6-diaminouracil + D-ribose 5-phosphate</text>
        <dbReference type="Rhea" id="RHEA:55020"/>
        <dbReference type="ChEBI" id="CHEBI:15377"/>
        <dbReference type="ChEBI" id="CHEBI:46252"/>
        <dbReference type="ChEBI" id="CHEBI:58453"/>
        <dbReference type="ChEBI" id="CHEBI:78346"/>
    </reaction>
</comment>
<evidence type="ECO:0000313" key="4">
    <source>
        <dbReference type="EMBL" id="MBC6109914.1"/>
    </source>
</evidence>
<dbReference type="Pfam" id="PF08719">
    <property type="entry name" value="NADAR"/>
    <property type="match status" value="1"/>
</dbReference>
<evidence type="ECO:0000256" key="1">
    <source>
        <dbReference type="ARBA" id="ARBA00000022"/>
    </source>
</evidence>